<keyword evidence="3 7" id="KW-1134">Transmembrane beta strand</keyword>
<keyword evidence="4 7" id="KW-0812">Transmembrane</keyword>
<feature type="domain" description="TonB-dependent receptor plug" evidence="9">
    <location>
        <begin position="192"/>
        <end position="266"/>
    </location>
</feature>
<evidence type="ECO:0000256" key="8">
    <source>
        <dbReference type="SAM" id="Phobius"/>
    </source>
</evidence>
<dbReference type="InterPro" id="IPR041700">
    <property type="entry name" value="OMP_b-brl_3"/>
</dbReference>
<dbReference type="STRING" id="408657.SAMN04487995_1580"/>
<dbReference type="SUPFAM" id="SSF56935">
    <property type="entry name" value="Porins"/>
    <property type="match status" value="1"/>
</dbReference>
<dbReference type="Gene3D" id="2.40.170.20">
    <property type="entry name" value="TonB-dependent receptor, beta-barrel domain"/>
    <property type="match status" value="1"/>
</dbReference>
<name>A0A1H6S7I6_9BACT</name>
<gene>
    <name evidence="11" type="ORF">SAMN04487995_1580</name>
</gene>
<dbReference type="InterPro" id="IPR037066">
    <property type="entry name" value="Plug_dom_sf"/>
</dbReference>
<keyword evidence="12" id="KW-1185">Reference proteome</keyword>
<accession>A0A1H6S7I6</accession>
<comment type="subcellular location">
    <subcellularLocation>
        <location evidence="1 7">Cell outer membrane</location>
        <topology evidence="1 7">Multi-pass membrane protein</topology>
    </subcellularLocation>
</comment>
<dbReference type="PROSITE" id="PS52016">
    <property type="entry name" value="TONB_DEPENDENT_REC_3"/>
    <property type="match status" value="1"/>
</dbReference>
<dbReference type="GO" id="GO:0009279">
    <property type="term" value="C:cell outer membrane"/>
    <property type="evidence" value="ECO:0007669"/>
    <property type="project" value="UniProtKB-SubCell"/>
</dbReference>
<dbReference type="InterPro" id="IPR036942">
    <property type="entry name" value="Beta-barrel_TonB_sf"/>
</dbReference>
<keyword evidence="11" id="KW-0675">Receptor</keyword>
<keyword evidence="5 7" id="KW-0472">Membrane</keyword>
<evidence type="ECO:0000313" key="12">
    <source>
        <dbReference type="Proteomes" id="UP000199532"/>
    </source>
</evidence>
<evidence type="ECO:0000256" key="4">
    <source>
        <dbReference type="ARBA" id="ARBA00022692"/>
    </source>
</evidence>
<evidence type="ECO:0000313" key="11">
    <source>
        <dbReference type="EMBL" id="SEI60000.1"/>
    </source>
</evidence>
<proteinExistence type="inferred from homology"/>
<dbReference type="Proteomes" id="UP000199532">
    <property type="component" value="Unassembled WGS sequence"/>
</dbReference>
<evidence type="ECO:0000256" key="2">
    <source>
        <dbReference type="ARBA" id="ARBA00022448"/>
    </source>
</evidence>
<dbReference type="InterPro" id="IPR039426">
    <property type="entry name" value="TonB-dep_rcpt-like"/>
</dbReference>
<evidence type="ECO:0000256" key="1">
    <source>
        <dbReference type="ARBA" id="ARBA00004571"/>
    </source>
</evidence>
<dbReference type="AlphaFoldDB" id="A0A1H6S7I6"/>
<dbReference type="Pfam" id="PF14905">
    <property type="entry name" value="OMP_b-brl_3"/>
    <property type="match status" value="1"/>
</dbReference>
<dbReference type="PANTHER" id="PTHR40980:SF3">
    <property type="entry name" value="TONB-DEPENDENT RECEPTOR-LIKE BETA-BARREL DOMAIN-CONTAINING PROTEIN"/>
    <property type="match status" value="1"/>
</dbReference>
<evidence type="ECO:0000256" key="7">
    <source>
        <dbReference type="PROSITE-ProRule" id="PRU01360"/>
    </source>
</evidence>
<keyword evidence="6 7" id="KW-0998">Cell outer membrane</keyword>
<dbReference type="Gene3D" id="2.170.130.10">
    <property type="entry name" value="TonB-dependent receptor, plug domain"/>
    <property type="match status" value="1"/>
</dbReference>
<keyword evidence="8" id="KW-1133">Transmembrane helix</keyword>
<feature type="domain" description="Outer membrane protein beta-barrel" evidence="10">
    <location>
        <begin position="421"/>
        <end position="828"/>
    </location>
</feature>
<dbReference type="SUPFAM" id="SSF49464">
    <property type="entry name" value="Carboxypeptidase regulatory domain-like"/>
    <property type="match status" value="1"/>
</dbReference>
<reference evidence="11 12" key="1">
    <citation type="submission" date="2016-10" db="EMBL/GenBank/DDBJ databases">
        <authorList>
            <person name="de Groot N.N."/>
        </authorList>
    </citation>
    <scope>NUCLEOTIDE SEQUENCE [LARGE SCALE GENOMIC DNA]</scope>
    <source>
        <strain evidence="11 12">DSM 19938</strain>
    </source>
</reference>
<evidence type="ECO:0000256" key="5">
    <source>
        <dbReference type="ARBA" id="ARBA00023136"/>
    </source>
</evidence>
<dbReference type="InterPro" id="IPR012910">
    <property type="entry name" value="Plug_dom"/>
</dbReference>
<evidence type="ECO:0000259" key="9">
    <source>
        <dbReference type="Pfam" id="PF07715"/>
    </source>
</evidence>
<dbReference type="PANTHER" id="PTHR40980">
    <property type="entry name" value="PLUG DOMAIN-CONTAINING PROTEIN"/>
    <property type="match status" value="1"/>
</dbReference>
<keyword evidence="2 7" id="KW-0813">Transport</keyword>
<dbReference type="InterPro" id="IPR008969">
    <property type="entry name" value="CarboxyPept-like_regulatory"/>
</dbReference>
<sequence length="844" mass="95095">MGFTVNKIINPGKDSMTKPLQTIAGSAERSFYLYSDHLSRRINHISGLVILLFFLTPFYLIAQTGEKFSVKGKIMDNQNNSALAYASIRLFKVSDSTFVTGAITDETGSFIVEIGAGKYYGLSEFIGYNARKTSGINVNNLPLDIGVIKLTASAKTLDEVVVQGEKSTMELALDKKVFNVGKDLANAGGTGVDILTNIPSVAVDVEGNVSLRGSNNVRILIDGKPSGLVSLKGGSGLQQLQGSMIERVEIITNPSARYEAEGMGGIINIVLKKERKEGFNGSFDVITGNPTNFGAAANVNYRKKNLNFFVNYTVSYRNTPGRNSQNQQLFRNDSTFITLKDMESHLKGQNNSARAGIDYYFNDKNVLTGSYTYRLSKGKRFSEINYRDYLSNLSNLTSTTYRTQDETETEPNSEYAINYKKTFKKKGQELTADVRYLDNWEDSDQYYREKSFKPDGGASDVPPTLQRAVNYETEKQWLFQVDYVHPFGKNGKLEAGARSSSRDMTNDYTVTQENNDGSFSPIPGLTNDFLYEENINAAYGIMGNKTNKFSYQIGLRAEWTGVTTTLKQTNEVNDRKYANLFPSLHVTYDLPKQNALQLSFSRRVRRPQYNDLSPFMTYSDNRNYFSGNPDLNPEFTNAFEIGHIKYVEKGSISSSLYYRHTNGKIISIRRVEENGNSYTRPENLGTENSYGAEFTSSYSFYQWWKMDGSVNFFRAITNGTGLDETFKSDTYSWFVRATSRFTLWKNTDLQFRGNYEAPQQTPQGRRKSLATLDIAASRDVLKNNGTLTLSITDVFNSRKYRSILEGTNFYTTTSAQGRLRQINLTLNYRLHQAKKKKELGEGEF</sequence>
<comment type="similarity">
    <text evidence="7">Belongs to the TonB-dependent receptor family.</text>
</comment>
<dbReference type="Pfam" id="PF07715">
    <property type="entry name" value="Plug"/>
    <property type="match status" value="1"/>
</dbReference>
<organism evidence="11 12">
    <name type="scientific">Dyadobacter koreensis</name>
    <dbReference type="NCBI Taxonomy" id="408657"/>
    <lineage>
        <taxon>Bacteria</taxon>
        <taxon>Pseudomonadati</taxon>
        <taxon>Bacteroidota</taxon>
        <taxon>Cytophagia</taxon>
        <taxon>Cytophagales</taxon>
        <taxon>Spirosomataceae</taxon>
        <taxon>Dyadobacter</taxon>
    </lineage>
</organism>
<evidence type="ECO:0000256" key="6">
    <source>
        <dbReference type="ARBA" id="ARBA00023237"/>
    </source>
</evidence>
<evidence type="ECO:0000259" key="10">
    <source>
        <dbReference type="Pfam" id="PF14905"/>
    </source>
</evidence>
<dbReference type="EMBL" id="FNXY01000002">
    <property type="protein sequence ID" value="SEI60000.1"/>
    <property type="molecule type" value="Genomic_DNA"/>
</dbReference>
<feature type="transmembrane region" description="Helical" evidence="8">
    <location>
        <begin position="42"/>
        <end position="62"/>
    </location>
</feature>
<protein>
    <submittedName>
        <fullName evidence="11">Outer membrane receptor proteins, mostly Fe transport</fullName>
    </submittedName>
</protein>
<evidence type="ECO:0000256" key="3">
    <source>
        <dbReference type="ARBA" id="ARBA00022452"/>
    </source>
</evidence>